<reference evidence="1" key="1">
    <citation type="submission" date="2021-05" db="EMBL/GenBank/DDBJ databases">
        <authorList>
            <person name="Alioto T."/>
            <person name="Alioto T."/>
            <person name="Gomez Garrido J."/>
        </authorList>
    </citation>
    <scope>NUCLEOTIDE SEQUENCE</scope>
</reference>
<name>A0A8D8IAZ5_CULPI</name>
<proteinExistence type="predicted"/>
<evidence type="ECO:0000313" key="1">
    <source>
        <dbReference type="EMBL" id="CAG6551075.1"/>
    </source>
</evidence>
<dbReference type="EMBL" id="HBUE01244070">
    <property type="protein sequence ID" value="CAG6551075.1"/>
    <property type="molecule type" value="Transcribed_RNA"/>
</dbReference>
<accession>A0A8D8IAZ5</accession>
<dbReference type="AlphaFoldDB" id="A0A8D8IAZ5"/>
<dbReference type="EMBL" id="HBUE01351170">
    <property type="protein sequence ID" value="CAG6603369.1"/>
    <property type="molecule type" value="Transcribed_RNA"/>
</dbReference>
<organism evidence="1">
    <name type="scientific">Culex pipiens</name>
    <name type="common">House mosquito</name>
    <dbReference type="NCBI Taxonomy" id="7175"/>
    <lineage>
        <taxon>Eukaryota</taxon>
        <taxon>Metazoa</taxon>
        <taxon>Ecdysozoa</taxon>
        <taxon>Arthropoda</taxon>
        <taxon>Hexapoda</taxon>
        <taxon>Insecta</taxon>
        <taxon>Pterygota</taxon>
        <taxon>Neoptera</taxon>
        <taxon>Endopterygota</taxon>
        <taxon>Diptera</taxon>
        <taxon>Nematocera</taxon>
        <taxon>Culicoidea</taxon>
        <taxon>Culicidae</taxon>
        <taxon>Culicinae</taxon>
        <taxon>Culicini</taxon>
        <taxon>Culex</taxon>
        <taxon>Culex</taxon>
    </lineage>
</organism>
<protein>
    <submittedName>
        <fullName evidence="1">(northern house mosquito) hypothetical protein</fullName>
    </submittedName>
</protein>
<sequence>MPLLTLLYFYCSYNLRVMSCLQMRCHLTRFWAASLQLRLGTPALSRSSSTWFNHRARCAPLRRVPTGSELNTNFTGLIVWFGWRASSASGILATCPAHLIRPALATFRILGLP</sequence>